<keyword evidence="2" id="KW-1185">Reference proteome</keyword>
<dbReference type="EMBL" id="CP019454">
    <property type="protein sequence ID" value="AUW94943.1"/>
    <property type="molecule type" value="Genomic_DNA"/>
</dbReference>
<accession>A0ABM6RUG5</accession>
<name>A0ABM6RUG5_9FIRM</name>
<sequence length="133" mass="15855">MGQHTEEFIQRITPDVQHVNALWELNPRMISRQAFTDAQLTSFLFWLLYQDIITHGSIRYYYPPVLFAAANAVAQQFVDRVIRRQFIEFLGDLEDVLNWTMIKFATKVRYLRYISAYWQCISDQVAQELEKML</sequence>
<protein>
    <submittedName>
        <fullName evidence="1">Uncharacterized protein</fullName>
    </submittedName>
</protein>
<evidence type="ECO:0000313" key="2">
    <source>
        <dbReference type="Proteomes" id="UP000325292"/>
    </source>
</evidence>
<evidence type="ECO:0000313" key="1">
    <source>
        <dbReference type="EMBL" id="AUW94943.1"/>
    </source>
</evidence>
<gene>
    <name evidence="1" type="ORF">BXT84_14085</name>
</gene>
<proteinExistence type="predicted"/>
<dbReference type="Proteomes" id="UP000325292">
    <property type="component" value="Chromosome"/>
</dbReference>
<organism evidence="1 2">
    <name type="scientific">Sulfobacillus thermotolerans</name>
    <dbReference type="NCBI Taxonomy" id="338644"/>
    <lineage>
        <taxon>Bacteria</taxon>
        <taxon>Bacillati</taxon>
        <taxon>Bacillota</taxon>
        <taxon>Clostridia</taxon>
        <taxon>Eubacteriales</taxon>
        <taxon>Clostridiales Family XVII. Incertae Sedis</taxon>
        <taxon>Sulfobacillus</taxon>
    </lineage>
</organism>
<reference evidence="1 2" key="1">
    <citation type="journal article" date="2019" name="Sci. Rep.">
        <title>Sulfobacillus thermotolerans: new insights into resistance and metabolic capacities of acidophilic chemolithotrophs.</title>
        <authorList>
            <person name="Panyushkina A.E."/>
            <person name="Babenko V.V."/>
            <person name="Nikitina A.S."/>
            <person name="Selezneva O.V."/>
            <person name="Tsaplina I.A."/>
            <person name="Letarova M.A."/>
            <person name="Kostryukova E.S."/>
            <person name="Letarov A.V."/>
        </authorList>
    </citation>
    <scope>NUCLEOTIDE SEQUENCE [LARGE SCALE GENOMIC DNA]</scope>
    <source>
        <strain evidence="1 2">Kr1</strain>
    </source>
</reference>